<dbReference type="PANTHER" id="PTHR35862">
    <property type="entry name" value="FELS-2 PROPHAGE PROTEIN"/>
    <property type="match status" value="1"/>
</dbReference>
<dbReference type="SUPFAM" id="SSF69279">
    <property type="entry name" value="Phage tail proteins"/>
    <property type="match status" value="1"/>
</dbReference>
<sequence length="422" mass="47208">MARQEVMQMDYERITQLQAQGKTMLYAGLDFVSVATGRIKDELERAYPHPRWQLVINGIDVSTGVNSRLISLTLTDNRGLEADTLEVSLSDHDGALEIPPKGAVIELYLGWHTTGLVYKGMYIVNEIEHSGAPDVLSITAMSADLKTSLTTKKERSFDQKTLGDIISQIAHEHSLEMRIADELSEKFIYHVDQNESDINLLTRLAEEFDATASIKDDILLFTPIGKHKTVSGKDLPHVIINRKLGDRHRYSETHEVITGVRTYFYDTAKKEKVPILAGDETDTVREIRYVHRDQASATDTAVSAYRKAQRAIAHLSYSLAMGDALLIPEMPVLVYGLKPTIDAMDWTLTNVVHNLDDNGYTTDIELERTLGEISEIMPPIRIGEPKDKPEAKPTDSAEASGPKAKSAKARQVRQVKKQSRKK</sequence>
<evidence type="ECO:0000313" key="2">
    <source>
        <dbReference type="EMBL" id="OAV00235.1"/>
    </source>
</evidence>
<feature type="compositionally biased region" description="Basic residues" evidence="1">
    <location>
        <begin position="405"/>
        <end position="422"/>
    </location>
</feature>
<dbReference type="Proteomes" id="UP000078446">
    <property type="component" value="Unassembled WGS sequence"/>
</dbReference>
<evidence type="ECO:0008006" key="4">
    <source>
        <dbReference type="Google" id="ProtNLM"/>
    </source>
</evidence>
<organism evidence="2 3">
    <name type="scientific">Moraxella catarrhalis</name>
    <name type="common">Branhamella catarrhalis</name>
    <dbReference type="NCBI Taxonomy" id="480"/>
    <lineage>
        <taxon>Bacteria</taxon>
        <taxon>Pseudomonadati</taxon>
        <taxon>Pseudomonadota</taxon>
        <taxon>Gammaproteobacteria</taxon>
        <taxon>Moraxellales</taxon>
        <taxon>Moraxellaceae</taxon>
        <taxon>Moraxella</taxon>
    </lineage>
</organism>
<evidence type="ECO:0000313" key="3">
    <source>
        <dbReference type="Proteomes" id="UP000078446"/>
    </source>
</evidence>
<feature type="region of interest" description="Disordered" evidence="1">
    <location>
        <begin position="377"/>
        <end position="422"/>
    </location>
</feature>
<protein>
    <recommendedName>
        <fullName evidence="4">Phage protein D</fullName>
    </recommendedName>
</protein>
<accession>A0A7Z0UXS5</accession>
<dbReference type="InterPro" id="IPR052726">
    <property type="entry name" value="Phage_Baseplate_Hub"/>
</dbReference>
<gene>
    <name evidence="2" type="ORF">AO382_1385</name>
</gene>
<comment type="caution">
    <text evidence="2">The sequence shown here is derived from an EMBL/GenBank/DDBJ whole genome shotgun (WGS) entry which is preliminary data.</text>
</comment>
<evidence type="ECO:0000256" key="1">
    <source>
        <dbReference type="SAM" id="MobiDB-lite"/>
    </source>
</evidence>
<name>A0A7Z0UXS5_MORCA</name>
<reference evidence="2 3" key="1">
    <citation type="journal article" date="2016" name="Genome Biol. Evol.">
        <title>Comparative Genomic Analyses of the Moraxella catarrhalis Serosensitive and Seroresistant Lineages Demonstrate Their Independent Evolution.</title>
        <authorList>
            <person name="Earl J.P."/>
            <person name="de Vries S.P."/>
            <person name="Ahmed A."/>
            <person name="Powell E."/>
            <person name="Schultz M.P."/>
            <person name="Hermans P.W."/>
            <person name="Hill D.J."/>
            <person name="Zhou Z."/>
            <person name="Constantinidou C.I."/>
            <person name="Hu F.Z."/>
            <person name="Bootsma H.J."/>
            <person name="Ehrlich G.D."/>
        </authorList>
    </citation>
    <scope>NUCLEOTIDE SEQUENCE [LARGE SCALE GENOMIC DNA]</scope>
    <source>
        <strain evidence="2 3">Z7574</strain>
    </source>
</reference>
<dbReference type="AlphaFoldDB" id="A0A7Z0UXS5"/>
<feature type="compositionally biased region" description="Basic and acidic residues" evidence="1">
    <location>
        <begin position="383"/>
        <end position="395"/>
    </location>
</feature>
<dbReference type="EMBL" id="LXHE01000014">
    <property type="protein sequence ID" value="OAV00235.1"/>
    <property type="molecule type" value="Genomic_DNA"/>
</dbReference>
<proteinExistence type="predicted"/>
<dbReference type="Pfam" id="PF05954">
    <property type="entry name" value="Phage_GPD"/>
    <property type="match status" value="1"/>
</dbReference>
<dbReference type="PANTHER" id="PTHR35862:SF3">
    <property type="entry name" value="FELS-2 PROPHAGE PROTEIN"/>
    <property type="match status" value="1"/>
</dbReference>